<feature type="compositionally biased region" description="Polar residues" evidence="1">
    <location>
        <begin position="150"/>
        <end position="161"/>
    </location>
</feature>
<dbReference type="KEGG" id="ssai:N0B31_09830"/>
<dbReference type="AlphaFoldDB" id="A0A9E7R7J2"/>
<keyword evidence="3" id="KW-1185">Reference proteome</keyword>
<dbReference type="PROSITE" id="PS51257">
    <property type="entry name" value="PROKAR_LIPOPROTEIN"/>
    <property type="match status" value="1"/>
</dbReference>
<sequence>MNTRDTATGRQRTNRRRFLAGVGLLGLTGASGCLTSVLGATTDLRASPAASYTGDGTVSERARDDTDAGTSGWIHRSSPPTVTHVPVTVAGEVAGVGGTVELEGWVTTSTLQVQDYNSTRSNKPRSRASDTDADGDGLGDGSEEDAAPAQNHNSSRSNRTQPLWAPDEVDGDDLDALYEYLEGDPLVGERFVLALPDARVPGGGGALVGDITPRRVVAYLTGDTATEATDSAGRRFAWRRGPGLSATLTDESGADRYDPAAQMRALGYGENGNANNATIIGVPELFTGVSGGSGGDGGSTRPGWYTLSDRDGFARGSLDGWGEATVVDGVGVTPPVVGPVLATPPGAPCPMPATLYLGRVRHEGEYLYAGGWTIDEGALWRDSCTVLVSEAPNEVVAVPPSDRSVTHERIGRGLSRERSRHGSLVFDGVLDESALAFLPPGLRRGEGLDRLVELAVADVSGRKPAGEPVVVARDGPPADDEVAVRCLVVPMDCPLVHLVDADSLSTAAKRETNLVPAVNTISSR</sequence>
<feature type="region of interest" description="Disordered" evidence="1">
    <location>
        <begin position="116"/>
        <end position="168"/>
    </location>
</feature>
<evidence type="ECO:0000313" key="3">
    <source>
        <dbReference type="Proteomes" id="UP001057580"/>
    </source>
</evidence>
<dbReference type="RefSeq" id="WP_260643688.1">
    <property type="nucleotide sequence ID" value="NZ_CP104003.1"/>
</dbReference>
<feature type="region of interest" description="Disordered" evidence="1">
    <location>
        <begin position="47"/>
        <end position="79"/>
    </location>
</feature>
<dbReference type="GeneID" id="74942722"/>
<evidence type="ECO:0000256" key="1">
    <source>
        <dbReference type="SAM" id="MobiDB-lite"/>
    </source>
</evidence>
<organism evidence="2 3">
    <name type="scientific">Salinirubellus salinus</name>
    <dbReference type="NCBI Taxonomy" id="1364945"/>
    <lineage>
        <taxon>Archaea</taxon>
        <taxon>Methanobacteriati</taxon>
        <taxon>Methanobacteriota</taxon>
        <taxon>Stenosarchaea group</taxon>
        <taxon>Halobacteria</taxon>
        <taxon>Halobacteriales</taxon>
        <taxon>Natronomonadaceae</taxon>
        <taxon>Salinirubellus</taxon>
    </lineage>
</organism>
<dbReference type="PROSITE" id="PS51318">
    <property type="entry name" value="TAT"/>
    <property type="match status" value="1"/>
</dbReference>
<gene>
    <name evidence="2" type="ORF">N0B31_09830</name>
</gene>
<dbReference type="EMBL" id="CP104003">
    <property type="protein sequence ID" value="UWM56574.1"/>
    <property type="molecule type" value="Genomic_DNA"/>
</dbReference>
<evidence type="ECO:0000313" key="2">
    <source>
        <dbReference type="EMBL" id="UWM56574.1"/>
    </source>
</evidence>
<accession>A0A9E7R7J2</accession>
<proteinExistence type="predicted"/>
<name>A0A9E7R7J2_9EURY</name>
<protein>
    <submittedName>
        <fullName evidence="2">Uncharacterized protein</fullName>
    </submittedName>
</protein>
<feature type="compositionally biased region" description="Acidic residues" evidence="1">
    <location>
        <begin position="131"/>
        <end position="146"/>
    </location>
</feature>
<dbReference type="Proteomes" id="UP001057580">
    <property type="component" value="Chromosome"/>
</dbReference>
<reference evidence="2" key="1">
    <citation type="submission" date="2022-09" db="EMBL/GenBank/DDBJ databases">
        <title>Diverse halophilic archaea isolated from saline environments.</title>
        <authorList>
            <person name="Cui H.-L."/>
        </authorList>
    </citation>
    <scope>NUCLEOTIDE SEQUENCE</scope>
    <source>
        <strain evidence="2">ZS-35-S2</strain>
    </source>
</reference>
<dbReference type="InterPro" id="IPR006311">
    <property type="entry name" value="TAT_signal"/>
</dbReference>